<dbReference type="RefSeq" id="WP_097175110.1">
    <property type="nucleotide sequence ID" value="NZ_OBML01000006.1"/>
</dbReference>
<dbReference type="Pfam" id="PF04314">
    <property type="entry name" value="PCuAC"/>
    <property type="match status" value="1"/>
</dbReference>
<accession>A0A285SP37</accession>
<dbReference type="PANTHER" id="PTHR36302:SF1">
    <property type="entry name" value="COPPER CHAPERONE PCU(A)C"/>
    <property type="match status" value="1"/>
</dbReference>
<feature type="signal peptide" evidence="1">
    <location>
        <begin position="1"/>
        <end position="27"/>
    </location>
</feature>
<dbReference type="Proteomes" id="UP000219331">
    <property type="component" value="Unassembled WGS sequence"/>
</dbReference>
<dbReference type="Gene3D" id="2.60.40.1890">
    <property type="entry name" value="PCu(A)C copper chaperone"/>
    <property type="match status" value="1"/>
</dbReference>
<dbReference type="AlphaFoldDB" id="A0A285SP37"/>
<dbReference type="PANTHER" id="PTHR36302">
    <property type="entry name" value="BLR7088 PROTEIN"/>
    <property type="match status" value="1"/>
</dbReference>
<evidence type="ECO:0008006" key="4">
    <source>
        <dbReference type="Google" id="ProtNLM"/>
    </source>
</evidence>
<dbReference type="EMBL" id="OBML01000006">
    <property type="protein sequence ID" value="SOC09952.1"/>
    <property type="molecule type" value="Genomic_DNA"/>
</dbReference>
<name>A0A285SP37_9HYPH</name>
<evidence type="ECO:0000313" key="3">
    <source>
        <dbReference type="Proteomes" id="UP000219331"/>
    </source>
</evidence>
<gene>
    <name evidence="2" type="ORF">SAMN05421512_106157</name>
</gene>
<evidence type="ECO:0000313" key="2">
    <source>
        <dbReference type="EMBL" id="SOC09952.1"/>
    </source>
</evidence>
<dbReference type="STRING" id="538381.GCA_001696535_02685"/>
<proteinExistence type="predicted"/>
<dbReference type="InterPro" id="IPR036182">
    <property type="entry name" value="PCuAC_sf"/>
</dbReference>
<dbReference type="InterPro" id="IPR007410">
    <property type="entry name" value="LpqE-like"/>
</dbReference>
<keyword evidence="3" id="KW-1185">Reference proteome</keyword>
<keyword evidence="1" id="KW-0732">Signal</keyword>
<organism evidence="2 3">
    <name type="scientific">Stappia indica</name>
    <dbReference type="NCBI Taxonomy" id="538381"/>
    <lineage>
        <taxon>Bacteria</taxon>
        <taxon>Pseudomonadati</taxon>
        <taxon>Pseudomonadota</taxon>
        <taxon>Alphaproteobacteria</taxon>
        <taxon>Hyphomicrobiales</taxon>
        <taxon>Stappiaceae</taxon>
        <taxon>Stappia</taxon>
    </lineage>
</organism>
<dbReference type="SUPFAM" id="SSF110087">
    <property type="entry name" value="DR1885-like metal-binding protein"/>
    <property type="match status" value="1"/>
</dbReference>
<protein>
    <recommendedName>
        <fullName evidence="4">Copper(I)-binding protein</fullName>
    </recommendedName>
</protein>
<dbReference type="InterPro" id="IPR058248">
    <property type="entry name" value="Lxx211020-like"/>
</dbReference>
<feature type="chain" id="PRO_5012854787" description="Copper(I)-binding protein" evidence="1">
    <location>
        <begin position="28"/>
        <end position="180"/>
    </location>
</feature>
<sequence>MTRFAKLALAALIAVATLPTFNLPAFAADVTAGNLTLSGAWTRATPPRARAGGGFLTIANSGEADRLVSVSSPVSTRTEIHEMAVQDGVMKMREMTDGVEVPAGGTLELKPGGYHVMFLELTGPLKEGESVPVTLTFEKAGTVEMSLSVEKMGAKGMSGHGMGHDMGQGMSGHGQHGAKE</sequence>
<reference evidence="2 3" key="1">
    <citation type="submission" date="2017-08" db="EMBL/GenBank/DDBJ databases">
        <authorList>
            <person name="de Groot N.N."/>
        </authorList>
    </citation>
    <scope>NUCLEOTIDE SEQUENCE [LARGE SCALE GENOMIC DNA]</scope>
    <source>
        <strain evidence="2 3">USBA 352</strain>
    </source>
</reference>
<dbReference type="OrthoDB" id="9796962at2"/>
<evidence type="ECO:0000256" key="1">
    <source>
        <dbReference type="SAM" id="SignalP"/>
    </source>
</evidence>